<gene>
    <name evidence="3" type="ORF">SAMN05444401_4028</name>
</gene>
<name>A0A1M6MMC8_9CLOT</name>
<feature type="transmembrane region" description="Helical" evidence="1">
    <location>
        <begin position="12"/>
        <end position="30"/>
    </location>
</feature>
<keyword evidence="4" id="KW-1185">Reference proteome</keyword>
<keyword evidence="1" id="KW-0472">Membrane</keyword>
<dbReference type="AlphaFoldDB" id="A0A1M6MMC8"/>
<evidence type="ECO:0000259" key="2">
    <source>
        <dbReference type="Pfam" id="PF01464"/>
    </source>
</evidence>
<organism evidence="3 4">
    <name type="scientific">Clostridium amylolyticum</name>
    <dbReference type="NCBI Taxonomy" id="1121298"/>
    <lineage>
        <taxon>Bacteria</taxon>
        <taxon>Bacillati</taxon>
        <taxon>Bacillota</taxon>
        <taxon>Clostridia</taxon>
        <taxon>Eubacteriales</taxon>
        <taxon>Clostridiaceae</taxon>
        <taxon>Clostridium</taxon>
    </lineage>
</organism>
<dbReference type="InterPro" id="IPR008258">
    <property type="entry name" value="Transglycosylase_SLT_dom_1"/>
</dbReference>
<dbReference type="Pfam" id="PF01464">
    <property type="entry name" value="SLT"/>
    <property type="match status" value="1"/>
</dbReference>
<dbReference type="RefSeq" id="WP_073011105.1">
    <property type="nucleotide sequence ID" value="NZ_FQZO01000009.1"/>
</dbReference>
<sequence length="200" mass="23813">MKFKKVMLKKMIVIFIVVIFAVLIVPYFAYTKMYPYKYKEYVNKYSMENNLDPLLVLALIKAESNFKEKALSHKDAYGLMQITESTGKWASREMKIDDFEVNMLYNPEFNISMGTWYLNFLIKEFKNTELALASYNGGMGNVKKWLNNKDYSKDGKTLHYIPFPETDKYVKRIRVNYNVYVFLYRKLPSLIPIRYVTREK</sequence>
<dbReference type="PANTHER" id="PTHR37423">
    <property type="entry name" value="SOLUBLE LYTIC MUREIN TRANSGLYCOSYLASE-RELATED"/>
    <property type="match status" value="1"/>
</dbReference>
<dbReference type="Gene3D" id="1.10.530.10">
    <property type="match status" value="1"/>
</dbReference>
<evidence type="ECO:0000313" key="3">
    <source>
        <dbReference type="EMBL" id="SHJ84645.1"/>
    </source>
</evidence>
<evidence type="ECO:0000313" key="4">
    <source>
        <dbReference type="Proteomes" id="UP000184080"/>
    </source>
</evidence>
<reference evidence="3 4" key="1">
    <citation type="submission" date="2016-11" db="EMBL/GenBank/DDBJ databases">
        <authorList>
            <person name="Jaros S."/>
            <person name="Januszkiewicz K."/>
            <person name="Wedrychowicz H."/>
        </authorList>
    </citation>
    <scope>NUCLEOTIDE SEQUENCE [LARGE SCALE GENOMIC DNA]</scope>
    <source>
        <strain evidence="3 4">DSM 21864</strain>
    </source>
</reference>
<proteinExistence type="predicted"/>
<evidence type="ECO:0000256" key="1">
    <source>
        <dbReference type="SAM" id="Phobius"/>
    </source>
</evidence>
<dbReference type="Proteomes" id="UP000184080">
    <property type="component" value="Unassembled WGS sequence"/>
</dbReference>
<dbReference type="OrthoDB" id="9815002at2"/>
<dbReference type="InterPro" id="IPR023346">
    <property type="entry name" value="Lysozyme-like_dom_sf"/>
</dbReference>
<accession>A0A1M6MMC8</accession>
<dbReference type="STRING" id="1121298.SAMN05444401_4028"/>
<dbReference type="PANTHER" id="PTHR37423:SF2">
    <property type="entry name" value="MEMBRANE-BOUND LYTIC MUREIN TRANSGLYCOSYLASE C"/>
    <property type="match status" value="1"/>
</dbReference>
<feature type="domain" description="Transglycosylase SLT" evidence="2">
    <location>
        <begin position="41"/>
        <end position="153"/>
    </location>
</feature>
<keyword evidence="1" id="KW-0812">Transmembrane</keyword>
<protein>
    <submittedName>
        <fullName evidence="3">Soluble lytic murein transglycosylase</fullName>
    </submittedName>
</protein>
<dbReference type="CDD" id="cd16896">
    <property type="entry name" value="LT_Slt70-like"/>
    <property type="match status" value="1"/>
</dbReference>
<dbReference type="SUPFAM" id="SSF53955">
    <property type="entry name" value="Lysozyme-like"/>
    <property type="match status" value="1"/>
</dbReference>
<keyword evidence="1" id="KW-1133">Transmembrane helix</keyword>
<dbReference type="EMBL" id="FQZO01000009">
    <property type="protein sequence ID" value="SHJ84645.1"/>
    <property type="molecule type" value="Genomic_DNA"/>
</dbReference>